<dbReference type="CDD" id="cd19358">
    <property type="entry name" value="TenA_E_Spr0628-like"/>
    <property type="match status" value="1"/>
</dbReference>
<dbReference type="OrthoDB" id="37730at2759"/>
<protein>
    <recommendedName>
        <fullName evidence="3">Thiaminase-2/PQQC domain-containing protein</fullName>
    </recommendedName>
</protein>
<feature type="binding site" evidence="2">
    <location>
        <position position="145"/>
    </location>
    <ligand>
        <name>substrate</name>
    </ligand>
</feature>
<evidence type="ECO:0000259" key="3">
    <source>
        <dbReference type="Pfam" id="PF03070"/>
    </source>
</evidence>
<dbReference type="OMA" id="AEWITLH"/>
<dbReference type="FunCoup" id="A7TMT5">
    <property type="interactions" value="21"/>
</dbReference>
<evidence type="ECO:0000256" key="1">
    <source>
        <dbReference type="PIRSR" id="PIRSR003170-1"/>
    </source>
</evidence>
<dbReference type="Proteomes" id="UP000000267">
    <property type="component" value="Unassembled WGS sequence"/>
</dbReference>
<dbReference type="InterPro" id="IPR026285">
    <property type="entry name" value="TenA_E"/>
</dbReference>
<dbReference type="InterPro" id="IPR016084">
    <property type="entry name" value="Haem_Oase-like_multi-hlx"/>
</dbReference>
<feature type="domain" description="Thiaminase-2/PQQC" evidence="3">
    <location>
        <begin position="13"/>
        <end position="216"/>
    </location>
</feature>
<gene>
    <name evidence="4" type="ORF">Kpol_1030p15</name>
</gene>
<dbReference type="Pfam" id="PF03070">
    <property type="entry name" value="TENA_THI-4"/>
    <property type="match status" value="1"/>
</dbReference>
<dbReference type="KEGG" id="vpo:Kpol_1030p15"/>
<dbReference type="EMBL" id="DS480425">
    <property type="protein sequence ID" value="EDO16407.1"/>
    <property type="molecule type" value="Genomic_DNA"/>
</dbReference>
<reference evidence="4 5" key="1">
    <citation type="journal article" date="2007" name="Proc. Natl. Acad. Sci. U.S.A.">
        <title>Independent sorting-out of thousands of duplicated gene pairs in two yeast species descended from a whole-genome duplication.</title>
        <authorList>
            <person name="Scannell D.R."/>
            <person name="Frank A.C."/>
            <person name="Conant G.C."/>
            <person name="Byrne K.P."/>
            <person name="Woolfit M."/>
            <person name="Wolfe K.H."/>
        </authorList>
    </citation>
    <scope>NUCLEOTIDE SEQUENCE [LARGE SCALE GENOMIC DNA]</scope>
    <source>
        <strain evidence="5">ATCC 22028 / DSM 70294 / BCRC 21397 / CBS 2163 / NBRC 10782 / NRRL Y-8283 / UCD 57-17</strain>
    </source>
</reference>
<dbReference type="GO" id="GO:0005829">
    <property type="term" value="C:cytosol"/>
    <property type="evidence" value="ECO:0007669"/>
    <property type="project" value="EnsemblFungi"/>
</dbReference>
<dbReference type="HOGENOM" id="CLU_077537_0_0_1"/>
<feature type="binding site" evidence="2">
    <location>
        <position position="45"/>
    </location>
    <ligand>
        <name>substrate</name>
    </ligand>
</feature>
<dbReference type="Gene3D" id="1.20.910.10">
    <property type="entry name" value="Heme oxygenase-like"/>
    <property type="match status" value="1"/>
</dbReference>
<dbReference type="PhylomeDB" id="A7TMT5"/>
<dbReference type="RefSeq" id="XP_001644265.1">
    <property type="nucleotide sequence ID" value="XM_001644215.1"/>
</dbReference>
<feature type="active site" description="Proton donor" evidence="1">
    <location>
        <position position="207"/>
    </location>
</feature>
<evidence type="ECO:0000313" key="4">
    <source>
        <dbReference type="EMBL" id="EDO16407.1"/>
    </source>
</evidence>
<sequence>MTTTTDLLLKNNQELFKKASQHQLTNEWCLGTLSDRALYIYLAQDLMFFEDSFRLICKTTSLAPDADSMMTLGRKIGFFASDENTYFRDCLKLLAPSVTEEERKKFTKVPLKEVSRYLDSINEKFNDKTSKYTYPALITSLWCAELVYLKWARDSPRAENLHWKYQTWIDLHDGEHFETWCKFLEEEVNKYSIEEVQEAFAKTLQLEYEFFQSCYEA</sequence>
<proteinExistence type="predicted"/>
<dbReference type="InParanoid" id="A7TMT5"/>
<dbReference type="InterPro" id="IPR004305">
    <property type="entry name" value="Thiaminase-2/PQQC"/>
</dbReference>
<dbReference type="STRING" id="436907.A7TMT5"/>
<evidence type="ECO:0000313" key="5">
    <source>
        <dbReference type="Proteomes" id="UP000000267"/>
    </source>
</evidence>
<evidence type="ECO:0000256" key="2">
    <source>
        <dbReference type="PIRSR" id="PIRSR003170-2"/>
    </source>
</evidence>
<dbReference type="eggNOG" id="ENOG502QT8P">
    <property type="taxonomic scope" value="Eukaryota"/>
</dbReference>
<dbReference type="PANTHER" id="PTHR43198">
    <property type="entry name" value="BIFUNCTIONAL TH2 PROTEIN"/>
    <property type="match status" value="1"/>
</dbReference>
<dbReference type="InterPro" id="IPR050967">
    <property type="entry name" value="Thiamine_Salvage_TenA"/>
</dbReference>
<dbReference type="PIRSF" id="PIRSF003170">
    <property type="entry name" value="Pet18p"/>
    <property type="match status" value="1"/>
</dbReference>
<keyword evidence="5" id="KW-1185">Reference proteome</keyword>
<dbReference type="AlphaFoldDB" id="A7TMT5"/>
<dbReference type="GO" id="GO:0006772">
    <property type="term" value="P:thiamine metabolic process"/>
    <property type="evidence" value="ECO:0007669"/>
    <property type="project" value="EnsemblFungi"/>
</dbReference>
<dbReference type="GeneID" id="5544576"/>
<dbReference type="PANTHER" id="PTHR43198:SF2">
    <property type="entry name" value="SI:CH1073-67J19.1-RELATED"/>
    <property type="match status" value="1"/>
</dbReference>
<feature type="binding site" evidence="2">
    <location>
        <position position="83"/>
    </location>
    <ligand>
        <name>substrate</name>
    </ligand>
</feature>
<name>A7TMT5_VANPO</name>
<accession>A7TMT5</accession>
<organism evidence="5">
    <name type="scientific">Vanderwaltozyma polyspora (strain ATCC 22028 / DSM 70294 / BCRC 21397 / CBS 2163 / NBRC 10782 / NRRL Y-8283 / UCD 57-17)</name>
    <name type="common">Kluyveromyces polysporus</name>
    <dbReference type="NCBI Taxonomy" id="436907"/>
    <lineage>
        <taxon>Eukaryota</taxon>
        <taxon>Fungi</taxon>
        <taxon>Dikarya</taxon>
        <taxon>Ascomycota</taxon>
        <taxon>Saccharomycotina</taxon>
        <taxon>Saccharomycetes</taxon>
        <taxon>Saccharomycetales</taxon>
        <taxon>Saccharomycetaceae</taxon>
        <taxon>Vanderwaltozyma</taxon>
    </lineage>
</organism>
<dbReference type="SUPFAM" id="SSF48613">
    <property type="entry name" value="Heme oxygenase-like"/>
    <property type="match status" value="1"/>
</dbReference>